<evidence type="ECO:0000256" key="6">
    <source>
        <dbReference type="SAM" id="Coils"/>
    </source>
</evidence>
<keyword evidence="6" id="KW-0175">Coiled coil</keyword>
<evidence type="ECO:0000256" key="1">
    <source>
        <dbReference type="ARBA" id="ARBA00001968"/>
    </source>
</evidence>
<name>A0A9D1FNW0_9FIRM</name>
<feature type="domain" description="Endoribonuclease YicC-like N-terminal" evidence="7">
    <location>
        <begin position="2"/>
        <end position="156"/>
    </location>
</feature>
<comment type="similarity">
    <text evidence="5">Belongs to the YicC/YloC family.</text>
</comment>
<dbReference type="NCBIfam" id="TIGR00255">
    <property type="entry name" value="YicC/YloC family endoribonuclease"/>
    <property type="match status" value="1"/>
</dbReference>
<proteinExistence type="inferred from homology"/>
<dbReference type="PANTHER" id="PTHR30636">
    <property type="entry name" value="UPF0701 PROTEIN YICC"/>
    <property type="match status" value="1"/>
</dbReference>
<evidence type="ECO:0000256" key="3">
    <source>
        <dbReference type="ARBA" id="ARBA00022759"/>
    </source>
</evidence>
<keyword evidence="2" id="KW-0540">Nuclease</keyword>
<gene>
    <name evidence="9" type="ORF">IAB51_10160</name>
</gene>
<keyword evidence="4" id="KW-0378">Hydrolase</keyword>
<sequence length="292" mass="32977">MLKSMTGYGRGQGAGAGFDLQVEIKSVNHRYFELISKIPKQFSFLEDQLKRQVQAVVSRGKVEVTVTAQMDASRNVEVSVNREAAEIYLSALRAAGEELGLENDLKLSNLLQLPEIFSVRKVEMDEEEAARAVTEAAEAAIAAHTEMRLAEGGRLAQDVKTKLDRVEELVAQVERRVPELQKAYYDRLYQKLTEVLQDQTVEESRLVTEAAVFADKVAVDEETVRLRSHLHQFRTFLESDGPVGKKMDFLVQEMNRETNTIGSKAQDVQIARIVVELKSEIEKIREQIQNIE</sequence>
<dbReference type="PANTHER" id="PTHR30636:SF3">
    <property type="entry name" value="UPF0701 PROTEIN YICC"/>
    <property type="match status" value="1"/>
</dbReference>
<evidence type="ECO:0000313" key="10">
    <source>
        <dbReference type="Proteomes" id="UP000824002"/>
    </source>
</evidence>
<evidence type="ECO:0000259" key="8">
    <source>
        <dbReference type="Pfam" id="PF08340"/>
    </source>
</evidence>
<dbReference type="Pfam" id="PF03755">
    <property type="entry name" value="YicC-like_N"/>
    <property type="match status" value="1"/>
</dbReference>
<accession>A0A9D1FNW0</accession>
<dbReference type="GO" id="GO:0004521">
    <property type="term" value="F:RNA endonuclease activity"/>
    <property type="evidence" value="ECO:0007669"/>
    <property type="project" value="InterPro"/>
</dbReference>
<evidence type="ECO:0000256" key="2">
    <source>
        <dbReference type="ARBA" id="ARBA00022722"/>
    </source>
</evidence>
<dbReference type="Proteomes" id="UP000824002">
    <property type="component" value="Unassembled WGS sequence"/>
</dbReference>
<evidence type="ECO:0000256" key="5">
    <source>
        <dbReference type="ARBA" id="ARBA00035648"/>
    </source>
</evidence>
<dbReference type="InterPro" id="IPR013527">
    <property type="entry name" value="YicC-like_N"/>
</dbReference>
<reference evidence="9" key="2">
    <citation type="journal article" date="2021" name="PeerJ">
        <title>Extensive microbial diversity within the chicken gut microbiome revealed by metagenomics and culture.</title>
        <authorList>
            <person name="Gilroy R."/>
            <person name="Ravi A."/>
            <person name="Getino M."/>
            <person name="Pursley I."/>
            <person name="Horton D.L."/>
            <person name="Alikhan N.F."/>
            <person name="Baker D."/>
            <person name="Gharbi K."/>
            <person name="Hall N."/>
            <person name="Watson M."/>
            <person name="Adriaenssens E.M."/>
            <person name="Foster-Nyarko E."/>
            <person name="Jarju S."/>
            <person name="Secka A."/>
            <person name="Antonio M."/>
            <person name="Oren A."/>
            <person name="Chaudhuri R.R."/>
            <person name="La Ragione R."/>
            <person name="Hildebrand F."/>
            <person name="Pallen M.J."/>
        </authorList>
    </citation>
    <scope>NUCLEOTIDE SEQUENCE</scope>
    <source>
        <strain evidence="9">CHK199-13235</strain>
    </source>
</reference>
<reference evidence="9" key="1">
    <citation type="submission" date="2020-10" db="EMBL/GenBank/DDBJ databases">
        <authorList>
            <person name="Gilroy R."/>
        </authorList>
    </citation>
    <scope>NUCLEOTIDE SEQUENCE</scope>
    <source>
        <strain evidence="9">CHK199-13235</strain>
    </source>
</reference>
<dbReference type="InterPro" id="IPR013551">
    <property type="entry name" value="YicC-like_C"/>
</dbReference>
<evidence type="ECO:0000256" key="4">
    <source>
        <dbReference type="ARBA" id="ARBA00022801"/>
    </source>
</evidence>
<protein>
    <submittedName>
        <fullName evidence="9">YicC family protein</fullName>
    </submittedName>
</protein>
<dbReference type="GO" id="GO:0016787">
    <property type="term" value="F:hydrolase activity"/>
    <property type="evidence" value="ECO:0007669"/>
    <property type="project" value="UniProtKB-KW"/>
</dbReference>
<evidence type="ECO:0000313" key="9">
    <source>
        <dbReference type="EMBL" id="HIS77149.1"/>
    </source>
</evidence>
<keyword evidence="3" id="KW-0255">Endonuclease</keyword>
<feature type="domain" description="Endoribonuclease YicC-like C-terminal" evidence="8">
    <location>
        <begin position="173"/>
        <end position="292"/>
    </location>
</feature>
<evidence type="ECO:0000259" key="7">
    <source>
        <dbReference type="Pfam" id="PF03755"/>
    </source>
</evidence>
<dbReference type="AlphaFoldDB" id="A0A9D1FNW0"/>
<feature type="coiled-coil region" evidence="6">
    <location>
        <begin position="156"/>
        <end position="183"/>
    </location>
</feature>
<organism evidence="9 10">
    <name type="scientific">Candidatus Merdivicinus excrementipullorum</name>
    <dbReference type="NCBI Taxonomy" id="2840867"/>
    <lineage>
        <taxon>Bacteria</taxon>
        <taxon>Bacillati</taxon>
        <taxon>Bacillota</taxon>
        <taxon>Clostridia</taxon>
        <taxon>Eubacteriales</taxon>
        <taxon>Oscillospiraceae</taxon>
        <taxon>Oscillospiraceae incertae sedis</taxon>
        <taxon>Candidatus Merdivicinus</taxon>
    </lineage>
</organism>
<comment type="caution">
    <text evidence="9">The sequence shown here is derived from an EMBL/GenBank/DDBJ whole genome shotgun (WGS) entry which is preliminary data.</text>
</comment>
<dbReference type="InterPro" id="IPR005229">
    <property type="entry name" value="YicC/YloC-like"/>
</dbReference>
<comment type="cofactor">
    <cofactor evidence="1">
        <name>a divalent metal cation</name>
        <dbReference type="ChEBI" id="CHEBI:60240"/>
    </cofactor>
</comment>
<dbReference type="Pfam" id="PF08340">
    <property type="entry name" value="YicC-like_C"/>
    <property type="match status" value="1"/>
</dbReference>
<dbReference type="EMBL" id="DVJP01000068">
    <property type="protein sequence ID" value="HIS77149.1"/>
    <property type="molecule type" value="Genomic_DNA"/>
</dbReference>